<dbReference type="Proteomes" id="UP000799755">
    <property type="component" value="Unassembled WGS sequence"/>
</dbReference>
<proteinExistence type="predicted"/>
<protein>
    <submittedName>
        <fullName evidence="1">Uncharacterized protein</fullName>
    </submittedName>
</protein>
<gene>
    <name evidence="1" type="ORF">BDR25DRAFT_350539</name>
</gene>
<reference evidence="1" key="1">
    <citation type="journal article" date="2020" name="Stud. Mycol.">
        <title>101 Dothideomycetes genomes: a test case for predicting lifestyles and emergence of pathogens.</title>
        <authorList>
            <person name="Haridas S."/>
            <person name="Albert R."/>
            <person name="Binder M."/>
            <person name="Bloem J."/>
            <person name="Labutti K."/>
            <person name="Salamov A."/>
            <person name="Andreopoulos B."/>
            <person name="Baker S."/>
            <person name="Barry K."/>
            <person name="Bills G."/>
            <person name="Bluhm B."/>
            <person name="Cannon C."/>
            <person name="Castanera R."/>
            <person name="Culley D."/>
            <person name="Daum C."/>
            <person name="Ezra D."/>
            <person name="Gonzalez J."/>
            <person name="Henrissat B."/>
            <person name="Kuo A."/>
            <person name="Liang C."/>
            <person name="Lipzen A."/>
            <person name="Lutzoni F."/>
            <person name="Magnuson J."/>
            <person name="Mondo S."/>
            <person name="Nolan M."/>
            <person name="Ohm R."/>
            <person name="Pangilinan J."/>
            <person name="Park H.-J."/>
            <person name="Ramirez L."/>
            <person name="Alfaro M."/>
            <person name="Sun H."/>
            <person name="Tritt A."/>
            <person name="Yoshinaga Y."/>
            <person name="Zwiers L.-H."/>
            <person name="Turgeon B."/>
            <person name="Goodwin S."/>
            <person name="Spatafora J."/>
            <person name="Crous P."/>
            <person name="Grigoriev I."/>
        </authorList>
    </citation>
    <scope>NUCLEOTIDE SEQUENCE</scope>
    <source>
        <strain evidence="1">ATCC 200398</strain>
    </source>
</reference>
<organism evidence="1 2">
    <name type="scientific">Lindgomyces ingoldianus</name>
    <dbReference type="NCBI Taxonomy" id="673940"/>
    <lineage>
        <taxon>Eukaryota</taxon>
        <taxon>Fungi</taxon>
        <taxon>Dikarya</taxon>
        <taxon>Ascomycota</taxon>
        <taxon>Pezizomycotina</taxon>
        <taxon>Dothideomycetes</taxon>
        <taxon>Pleosporomycetidae</taxon>
        <taxon>Pleosporales</taxon>
        <taxon>Lindgomycetaceae</taxon>
        <taxon>Lindgomyces</taxon>
    </lineage>
</organism>
<comment type="caution">
    <text evidence="1">The sequence shown here is derived from an EMBL/GenBank/DDBJ whole genome shotgun (WGS) entry which is preliminary data.</text>
</comment>
<name>A0ACB6R745_9PLEO</name>
<sequence length="170" mass="18755">MEYSLVKTELLEILDLFPRLPGIFYATQLLDDTALLEDRYDVGNCKGSTLESVLQVERTVPFAAKNTVLPAPLPIVLKKTYSFGRFSSPLEFTGDIGKAVDWNMETRILIPQGFLSPEFPVVSEIGFRATPAARIFSLYNSGAARRVGSCSLLAYPPPIGWRGPPEGDEL</sequence>
<evidence type="ECO:0000313" key="1">
    <source>
        <dbReference type="EMBL" id="KAF2475128.1"/>
    </source>
</evidence>
<keyword evidence="2" id="KW-1185">Reference proteome</keyword>
<evidence type="ECO:0000313" key="2">
    <source>
        <dbReference type="Proteomes" id="UP000799755"/>
    </source>
</evidence>
<dbReference type="EMBL" id="MU003496">
    <property type="protein sequence ID" value="KAF2475128.1"/>
    <property type="molecule type" value="Genomic_DNA"/>
</dbReference>
<accession>A0ACB6R745</accession>